<dbReference type="Proteomes" id="UP000077266">
    <property type="component" value="Unassembled WGS sequence"/>
</dbReference>
<dbReference type="STRING" id="1314781.A0A165KI05"/>
<evidence type="ECO:0000313" key="1">
    <source>
        <dbReference type="EMBL" id="KZV96364.1"/>
    </source>
</evidence>
<dbReference type="Gene3D" id="3.40.50.11350">
    <property type="match status" value="1"/>
</dbReference>
<evidence type="ECO:0000313" key="2">
    <source>
        <dbReference type="Proteomes" id="UP000077266"/>
    </source>
</evidence>
<proteinExistence type="predicted"/>
<dbReference type="CDD" id="cd11296">
    <property type="entry name" value="O-FucT_like"/>
    <property type="match status" value="1"/>
</dbReference>
<reference evidence="1 2" key="1">
    <citation type="journal article" date="2016" name="Mol. Biol. Evol.">
        <title>Comparative Genomics of Early-Diverging Mushroom-Forming Fungi Provides Insights into the Origins of Lignocellulose Decay Capabilities.</title>
        <authorList>
            <person name="Nagy L.G."/>
            <person name="Riley R."/>
            <person name="Tritt A."/>
            <person name="Adam C."/>
            <person name="Daum C."/>
            <person name="Floudas D."/>
            <person name="Sun H."/>
            <person name="Yadav J.S."/>
            <person name="Pangilinan J."/>
            <person name="Larsson K.H."/>
            <person name="Matsuura K."/>
            <person name="Barry K."/>
            <person name="Labutti K."/>
            <person name="Kuo R."/>
            <person name="Ohm R.A."/>
            <person name="Bhattacharya S.S."/>
            <person name="Shirouzu T."/>
            <person name="Yoshinaga Y."/>
            <person name="Martin F.M."/>
            <person name="Grigoriev I.V."/>
            <person name="Hibbett D.S."/>
        </authorList>
    </citation>
    <scope>NUCLEOTIDE SEQUENCE [LARGE SCALE GENOMIC DNA]</scope>
    <source>
        <strain evidence="1 2">HHB12029</strain>
    </source>
</reference>
<sequence>MSLNIRCSRLIRTASLLALSVVLFLLLSWQYIVYTPDYAAFTAYDTRPVSSVTGHTPTDKLVLFRQVKGVGFNNQFQEIILLEHIARAAGRVYVYQDVSWQPRGKNGFAPLGVFSESLVTAPRRSEAQFWAECGDQVQNVTVLPEFDNKVYSSLVKTLREQPARCVHVTDWITRWSYLESDAALRLWPAFRTSVEQFRWSTPLIDAVDRVSEPLGLNRTEHVVAIHVRRGDFSYHCQDLARGRHRFNLWNRLPQLPDPLDVGVPYNATRAIERCYPSLDAIVRKLRDVRAAQTDLDMLYIMHDLSWSSPGTYIFIRQLRLAIQRENRAAGKAGRPLLFTRVVDTSQVKSALWWTESDLAVAVDLELARRARVFIGNGFSSFSSDVAMLRLADGKSEDSIRFW</sequence>
<name>A0A165KI05_EXIGL</name>
<dbReference type="EMBL" id="KV425944">
    <property type="protein sequence ID" value="KZV96364.1"/>
    <property type="molecule type" value="Genomic_DNA"/>
</dbReference>
<dbReference type="OrthoDB" id="2559662at2759"/>
<keyword evidence="2" id="KW-1185">Reference proteome</keyword>
<dbReference type="InParanoid" id="A0A165KI05"/>
<accession>A0A165KI05</accession>
<protein>
    <submittedName>
        <fullName evidence="1">Uncharacterized protein</fullName>
    </submittedName>
</protein>
<gene>
    <name evidence="1" type="ORF">EXIGLDRAFT_833725</name>
</gene>
<organism evidence="1 2">
    <name type="scientific">Exidia glandulosa HHB12029</name>
    <dbReference type="NCBI Taxonomy" id="1314781"/>
    <lineage>
        <taxon>Eukaryota</taxon>
        <taxon>Fungi</taxon>
        <taxon>Dikarya</taxon>
        <taxon>Basidiomycota</taxon>
        <taxon>Agaricomycotina</taxon>
        <taxon>Agaricomycetes</taxon>
        <taxon>Auriculariales</taxon>
        <taxon>Exidiaceae</taxon>
        <taxon>Exidia</taxon>
    </lineage>
</organism>
<dbReference type="AlphaFoldDB" id="A0A165KI05"/>